<feature type="domain" description="AB hydrolase-1" evidence="1">
    <location>
        <begin position="80"/>
        <end position="281"/>
    </location>
</feature>
<dbReference type="GO" id="GO:0003824">
    <property type="term" value="F:catalytic activity"/>
    <property type="evidence" value="ECO:0007669"/>
    <property type="project" value="UniProtKB-ARBA"/>
</dbReference>
<keyword evidence="3" id="KW-1185">Reference proteome</keyword>
<dbReference type="AlphaFoldDB" id="A0A1Q8CM72"/>
<evidence type="ECO:0000259" key="1">
    <source>
        <dbReference type="Pfam" id="PF12697"/>
    </source>
</evidence>
<dbReference type="SUPFAM" id="SSF53474">
    <property type="entry name" value="alpha/beta-Hydrolases"/>
    <property type="match status" value="1"/>
</dbReference>
<evidence type="ECO:0000313" key="3">
    <source>
        <dbReference type="Proteomes" id="UP000185596"/>
    </source>
</evidence>
<dbReference type="PANTHER" id="PTHR43194">
    <property type="entry name" value="HYDROLASE ALPHA/BETA FOLD FAMILY"/>
    <property type="match status" value="1"/>
</dbReference>
<dbReference type="OrthoDB" id="9804723at2"/>
<dbReference type="EMBL" id="MSIE01000041">
    <property type="protein sequence ID" value="OLF15446.1"/>
    <property type="molecule type" value="Genomic_DNA"/>
</dbReference>
<reference evidence="2 3" key="1">
    <citation type="submission" date="2016-12" db="EMBL/GenBank/DDBJ databases">
        <title>The draft genome sequence of Actinophytocola sp. 11-183.</title>
        <authorList>
            <person name="Wang W."/>
            <person name="Yuan L."/>
        </authorList>
    </citation>
    <scope>NUCLEOTIDE SEQUENCE [LARGE SCALE GENOMIC DNA]</scope>
    <source>
        <strain evidence="2 3">11-183</strain>
    </source>
</reference>
<proteinExistence type="predicted"/>
<dbReference type="InterPro" id="IPR029058">
    <property type="entry name" value="AB_hydrolase_fold"/>
</dbReference>
<dbReference type="InterPro" id="IPR000073">
    <property type="entry name" value="AB_hydrolase_1"/>
</dbReference>
<protein>
    <recommendedName>
        <fullName evidence="1">AB hydrolase-1 domain-containing protein</fullName>
    </recommendedName>
</protein>
<gene>
    <name evidence="2" type="ORF">BU204_22045</name>
</gene>
<evidence type="ECO:0000313" key="2">
    <source>
        <dbReference type="EMBL" id="OLF15446.1"/>
    </source>
</evidence>
<organism evidence="2 3">
    <name type="scientific">Actinophytocola xanthii</name>
    <dbReference type="NCBI Taxonomy" id="1912961"/>
    <lineage>
        <taxon>Bacteria</taxon>
        <taxon>Bacillati</taxon>
        <taxon>Actinomycetota</taxon>
        <taxon>Actinomycetes</taxon>
        <taxon>Pseudonocardiales</taxon>
        <taxon>Pseudonocardiaceae</taxon>
    </lineage>
</organism>
<dbReference type="RefSeq" id="WP_075127626.1">
    <property type="nucleotide sequence ID" value="NZ_MSIE01000041.1"/>
</dbReference>
<sequence length="296" mass="31789">MYPKKSTIVRINLTALRAAFGLLERVAPGLGARWAARRWLTVPVYRGRPRPAVFPPGEPFTVTVAGRRVHGRTWGSGPAVYLVHGWGGIGSQLRTYLEPLLDAGYRVVTYDAPSHGASDPGRLGPGRACIPEMAEAFAAVVEAHGPAHAVIAHSLGCNAAFLALTEGVRADRLVFLAPMTQPVPYTAIFGATLGFDTRIRTRMVERVARMVGSPWSAFDLPSRVAEITPPPLLTVHDPGDRETRYADSVALAKAWPGATLHTVRDLGHWRLLHDTDTVARAVAFITAGAADRAAAS</sequence>
<dbReference type="Proteomes" id="UP000185596">
    <property type="component" value="Unassembled WGS sequence"/>
</dbReference>
<dbReference type="Pfam" id="PF12697">
    <property type="entry name" value="Abhydrolase_6"/>
    <property type="match status" value="1"/>
</dbReference>
<name>A0A1Q8CM72_9PSEU</name>
<comment type="caution">
    <text evidence="2">The sequence shown here is derived from an EMBL/GenBank/DDBJ whole genome shotgun (WGS) entry which is preliminary data.</text>
</comment>
<dbReference type="STRING" id="1912961.BU204_22045"/>
<dbReference type="Gene3D" id="3.40.50.1820">
    <property type="entry name" value="alpha/beta hydrolase"/>
    <property type="match status" value="1"/>
</dbReference>
<dbReference type="InterPro" id="IPR050228">
    <property type="entry name" value="Carboxylesterase_BioH"/>
</dbReference>
<accession>A0A1Q8CM72</accession>
<dbReference type="PANTHER" id="PTHR43194:SF5">
    <property type="entry name" value="PIMELOYL-[ACYL-CARRIER PROTEIN] METHYL ESTER ESTERASE"/>
    <property type="match status" value="1"/>
</dbReference>